<protein>
    <submittedName>
        <fullName evidence="1">PAS domain-containing protein</fullName>
    </submittedName>
</protein>
<comment type="caution">
    <text evidence="1">The sequence shown here is derived from an EMBL/GenBank/DDBJ whole genome shotgun (WGS) entry which is preliminary data.</text>
</comment>
<dbReference type="SMART" id="SM00091">
    <property type="entry name" value="PAS"/>
    <property type="match status" value="1"/>
</dbReference>
<dbReference type="CDD" id="cd00130">
    <property type="entry name" value="PAS"/>
    <property type="match status" value="1"/>
</dbReference>
<dbReference type="PROSITE" id="PS00688">
    <property type="entry name" value="SIGMA54_INTERACT_3"/>
    <property type="match status" value="1"/>
</dbReference>
<dbReference type="Gene3D" id="3.30.450.40">
    <property type="match status" value="1"/>
</dbReference>
<dbReference type="PANTHER" id="PTHR32071">
    <property type="entry name" value="TRANSCRIPTIONAL REGULATORY PROTEIN"/>
    <property type="match status" value="1"/>
</dbReference>
<dbReference type="GO" id="GO:0043565">
    <property type="term" value="F:sequence-specific DNA binding"/>
    <property type="evidence" value="ECO:0007669"/>
    <property type="project" value="InterPro"/>
</dbReference>
<organism evidence="1 2">
    <name type="scientific">Clostridium botulinum</name>
    <dbReference type="NCBI Taxonomy" id="1491"/>
    <lineage>
        <taxon>Bacteria</taxon>
        <taxon>Bacillati</taxon>
        <taxon>Bacillota</taxon>
        <taxon>Clostridia</taxon>
        <taxon>Eubacteriales</taxon>
        <taxon>Clostridiaceae</taxon>
        <taxon>Clostridium</taxon>
    </lineage>
</organism>
<dbReference type="GO" id="GO:0005524">
    <property type="term" value="F:ATP binding"/>
    <property type="evidence" value="ECO:0007669"/>
    <property type="project" value="InterPro"/>
</dbReference>
<dbReference type="Gene3D" id="1.10.10.60">
    <property type="entry name" value="Homeodomain-like"/>
    <property type="match status" value="1"/>
</dbReference>
<dbReference type="Pfam" id="PF01590">
    <property type="entry name" value="GAF"/>
    <property type="match status" value="1"/>
</dbReference>
<dbReference type="Gene3D" id="3.40.50.300">
    <property type="entry name" value="P-loop containing nucleotide triphosphate hydrolases"/>
    <property type="match status" value="1"/>
</dbReference>
<dbReference type="CDD" id="cd00009">
    <property type="entry name" value="AAA"/>
    <property type="match status" value="1"/>
</dbReference>
<dbReference type="InterPro" id="IPR000014">
    <property type="entry name" value="PAS"/>
</dbReference>
<dbReference type="InterPro" id="IPR025662">
    <property type="entry name" value="Sigma_54_int_dom_ATP-bd_1"/>
</dbReference>
<dbReference type="InterPro" id="IPR035965">
    <property type="entry name" value="PAS-like_dom_sf"/>
</dbReference>
<dbReference type="SUPFAM" id="SSF46689">
    <property type="entry name" value="Homeodomain-like"/>
    <property type="match status" value="1"/>
</dbReference>
<dbReference type="PROSITE" id="PS50112">
    <property type="entry name" value="PAS"/>
    <property type="match status" value="1"/>
</dbReference>
<dbReference type="NCBIfam" id="TIGR00229">
    <property type="entry name" value="sensory_box"/>
    <property type="match status" value="1"/>
</dbReference>
<dbReference type="Gene3D" id="3.30.450.20">
    <property type="entry name" value="PAS domain"/>
    <property type="match status" value="1"/>
</dbReference>
<dbReference type="InterPro" id="IPR027417">
    <property type="entry name" value="P-loop_NTPase"/>
</dbReference>
<dbReference type="Pfam" id="PF25601">
    <property type="entry name" value="AAA_lid_14"/>
    <property type="match status" value="1"/>
</dbReference>
<dbReference type="InterPro" id="IPR025943">
    <property type="entry name" value="Sigma_54_int_dom_ATP-bd_2"/>
</dbReference>
<evidence type="ECO:0000313" key="2">
    <source>
        <dbReference type="Proteomes" id="UP000472521"/>
    </source>
</evidence>
<dbReference type="PANTHER" id="PTHR32071:SF57">
    <property type="entry name" value="C4-DICARBOXYLATE TRANSPORT TRANSCRIPTIONAL REGULATORY PROTEIN DCTD"/>
    <property type="match status" value="1"/>
</dbReference>
<dbReference type="InterPro" id="IPR003018">
    <property type="entry name" value="GAF"/>
</dbReference>
<dbReference type="SUPFAM" id="SSF55781">
    <property type="entry name" value="GAF domain-like"/>
    <property type="match status" value="1"/>
</dbReference>
<evidence type="ECO:0000313" key="1">
    <source>
        <dbReference type="EMBL" id="NFF03409.1"/>
    </source>
</evidence>
<dbReference type="FunFam" id="3.40.50.300:FF:000006">
    <property type="entry name" value="DNA-binding transcriptional regulator NtrC"/>
    <property type="match status" value="1"/>
</dbReference>
<dbReference type="PROSITE" id="PS00676">
    <property type="entry name" value="SIGMA54_INTERACT_2"/>
    <property type="match status" value="1"/>
</dbReference>
<dbReference type="InterPro" id="IPR058031">
    <property type="entry name" value="AAA_lid_NorR"/>
</dbReference>
<dbReference type="Proteomes" id="UP000472521">
    <property type="component" value="Unassembled WGS sequence"/>
</dbReference>
<dbReference type="GO" id="GO:0006355">
    <property type="term" value="P:regulation of DNA-templated transcription"/>
    <property type="evidence" value="ECO:0007669"/>
    <property type="project" value="InterPro"/>
</dbReference>
<dbReference type="Gene3D" id="1.10.8.60">
    <property type="match status" value="1"/>
</dbReference>
<dbReference type="PRINTS" id="PR01590">
    <property type="entry name" value="HTHFIS"/>
</dbReference>
<dbReference type="Pfam" id="PF02954">
    <property type="entry name" value="HTH_8"/>
    <property type="match status" value="1"/>
</dbReference>
<sequence length="636" mass="72307">MIYGKEKQDNIIKKSHERSVYFGIEENRVFPKKILKGKEITNNIEKNKNFLKIASPFIDILYDFLKGSEFFIILTDKEGCILKIIGDKEVMDIANNLNMVVGAFMSENSIGTNAMGTAIKEDIPIQISEREHFIKAYHRWTCSAAPIHDINGDIIGCLNLTGDRDRVHSHTLGLVVAAVKSIENQINVDNTNKKLLETYQYMNTIVDSISSGIYVVDFRGKIKTINKAACNILGIEDKDVLDKNVENILPNWHHIFERIKNGKPYEDKEAVLNDKLIKGRYNVSATPIQIENKIIGMVIVFKEIKTVLDLVNKYSGMRAVYNFEDIIGESKEIKKVINYAKSISSSPSTVLIEGESGTGKELLAQSIHNYGDRRENSFIALNCGAIPKSLIESELFGYEDGAFTGARRGGHAGKFELANGGTLFLDEIGEMPLDMQVSLLRVLQEGYVTRVGGDKIIPVDVRIIAATNKDLKKEVEKGTFRQDLYYRLSVIPIKLPPIRERKGDLPILIKYFFRIKSIKLNKPMPHIKEDIYHNMLQYNWPGNIRELENFIENIVNLRGDSSFILEEDFKNIEDKHNFHENNIGLLYSNKIRTLEEIEKEAIINTVNEYNRNMSQSAKALGITRATLYSKLKKYNI</sequence>
<dbReference type="SUPFAM" id="SSF55785">
    <property type="entry name" value="PYP-like sensor domain (PAS domain)"/>
    <property type="match status" value="1"/>
</dbReference>
<dbReference type="InterPro" id="IPR003593">
    <property type="entry name" value="AAA+_ATPase"/>
</dbReference>
<dbReference type="InterPro" id="IPR025944">
    <property type="entry name" value="Sigma_54_int_dom_CS"/>
</dbReference>
<dbReference type="SMART" id="SM00382">
    <property type="entry name" value="AAA"/>
    <property type="match status" value="1"/>
</dbReference>
<dbReference type="PROSITE" id="PS00675">
    <property type="entry name" value="SIGMA54_INTERACT_1"/>
    <property type="match status" value="1"/>
</dbReference>
<accession>A0A6B4U5H9</accession>
<dbReference type="Pfam" id="PF00158">
    <property type="entry name" value="Sigma54_activat"/>
    <property type="match status" value="1"/>
</dbReference>
<name>A0A6B4U5H9_CLOBO</name>
<dbReference type="PROSITE" id="PS50045">
    <property type="entry name" value="SIGMA54_INTERACT_4"/>
    <property type="match status" value="1"/>
</dbReference>
<dbReference type="SUPFAM" id="SSF52540">
    <property type="entry name" value="P-loop containing nucleoside triphosphate hydrolases"/>
    <property type="match status" value="1"/>
</dbReference>
<proteinExistence type="predicted"/>
<reference evidence="1 2" key="1">
    <citation type="submission" date="2019-04" db="EMBL/GenBank/DDBJ databases">
        <title>Genome sequencing of Clostridium botulinum Groups I-IV and Clostridium butyricum.</title>
        <authorList>
            <person name="Brunt J."/>
            <person name="Van Vliet A.H.M."/>
            <person name="Stringer S.C."/>
            <person name="Carter A.T."/>
            <person name="Peck M.W."/>
        </authorList>
    </citation>
    <scope>NUCLEOTIDE SEQUENCE [LARGE SCALE GENOMIC DNA]</scope>
    <source>
        <strain evidence="1 2">IFR 18/054</strain>
    </source>
</reference>
<gene>
    <name evidence="1" type="ORF">FCV25_16975</name>
</gene>
<dbReference type="AlphaFoldDB" id="A0A6B4U5H9"/>
<dbReference type="EMBL" id="SWND01000013">
    <property type="protein sequence ID" value="NFF03409.1"/>
    <property type="molecule type" value="Genomic_DNA"/>
</dbReference>
<dbReference type="InterPro" id="IPR009057">
    <property type="entry name" value="Homeodomain-like_sf"/>
</dbReference>
<dbReference type="Pfam" id="PF13188">
    <property type="entry name" value="PAS_8"/>
    <property type="match status" value="1"/>
</dbReference>
<dbReference type="InterPro" id="IPR029016">
    <property type="entry name" value="GAF-like_dom_sf"/>
</dbReference>
<dbReference type="InterPro" id="IPR002197">
    <property type="entry name" value="HTH_Fis"/>
</dbReference>
<dbReference type="InterPro" id="IPR002078">
    <property type="entry name" value="Sigma_54_int"/>
</dbReference>